<organism evidence="2 3">
    <name type="scientific">Sphingomonas insulae</name>
    <dbReference type="NCBI Taxonomy" id="424800"/>
    <lineage>
        <taxon>Bacteria</taxon>
        <taxon>Pseudomonadati</taxon>
        <taxon>Pseudomonadota</taxon>
        <taxon>Alphaproteobacteria</taxon>
        <taxon>Sphingomonadales</taxon>
        <taxon>Sphingomonadaceae</taxon>
        <taxon>Sphingomonas</taxon>
    </lineage>
</organism>
<dbReference type="Proteomes" id="UP001500238">
    <property type="component" value="Unassembled WGS sequence"/>
</dbReference>
<dbReference type="SUPFAM" id="SSF55781">
    <property type="entry name" value="GAF domain-like"/>
    <property type="match status" value="1"/>
</dbReference>
<dbReference type="InterPro" id="IPR029016">
    <property type="entry name" value="GAF-like_dom_sf"/>
</dbReference>
<keyword evidence="3" id="KW-1185">Reference proteome</keyword>
<comment type="caution">
    <text evidence="2">The sequence shown here is derived from an EMBL/GenBank/DDBJ whole genome shotgun (WGS) entry which is preliminary data.</text>
</comment>
<dbReference type="Pfam" id="PF01590">
    <property type="entry name" value="GAF"/>
    <property type="match status" value="1"/>
</dbReference>
<dbReference type="InterPro" id="IPR003018">
    <property type="entry name" value="GAF"/>
</dbReference>
<evidence type="ECO:0000259" key="1">
    <source>
        <dbReference type="SMART" id="SM00065"/>
    </source>
</evidence>
<dbReference type="RefSeq" id="WP_343798742.1">
    <property type="nucleotide sequence ID" value="NZ_BAAAES010000012.1"/>
</dbReference>
<dbReference type="SMART" id="SM00065">
    <property type="entry name" value="GAF"/>
    <property type="match status" value="1"/>
</dbReference>
<name>A0ABP3T8Y7_9SPHN</name>
<accession>A0ABP3T8Y7</accession>
<evidence type="ECO:0000313" key="2">
    <source>
        <dbReference type="EMBL" id="GAA0677243.1"/>
    </source>
</evidence>
<evidence type="ECO:0000313" key="3">
    <source>
        <dbReference type="Proteomes" id="UP001500238"/>
    </source>
</evidence>
<dbReference type="Gene3D" id="3.30.450.40">
    <property type="match status" value="1"/>
</dbReference>
<dbReference type="EMBL" id="BAAAES010000012">
    <property type="protein sequence ID" value="GAA0677243.1"/>
    <property type="molecule type" value="Genomic_DNA"/>
</dbReference>
<dbReference type="PANTHER" id="PTHR43102:SF2">
    <property type="entry name" value="GAF DOMAIN-CONTAINING PROTEIN"/>
    <property type="match status" value="1"/>
</dbReference>
<gene>
    <name evidence="2" type="ORF">GCM10009102_32340</name>
</gene>
<sequence>MESVFAAATLPRRDEAGMIMANETDGNADRYGLHEPLADHQYDALVAAAAQQLGTPISTISIVEARRQWFKARIGLDVVETPIEESFCARVVEQDGVMVVPDATVDPRFHDYPNVTGGTGIRFYAGAPLTMRDGTRIGTICVIDTKPRDGLDAQEQATLVDLARRTVAAIEMRVDLRAAGRQPTERAQWLDQAGDHLMKAWVALDLLGATAELARLEQVIVEVDALRST</sequence>
<reference evidence="3" key="1">
    <citation type="journal article" date="2019" name="Int. J. Syst. Evol. Microbiol.">
        <title>The Global Catalogue of Microorganisms (GCM) 10K type strain sequencing project: providing services to taxonomists for standard genome sequencing and annotation.</title>
        <authorList>
            <consortium name="The Broad Institute Genomics Platform"/>
            <consortium name="The Broad Institute Genome Sequencing Center for Infectious Disease"/>
            <person name="Wu L."/>
            <person name="Ma J."/>
        </authorList>
    </citation>
    <scope>NUCLEOTIDE SEQUENCE [LARGE SCALE GENOMIC DNA]</scope>
    <source>
        <strain evidence="3">JCM 14603</strain>
    </source>
</reference>
<dbReference type="PANTHER" id="PTHR43102">
    <property type="entry name" value="SLR1143 PROTEIN"/>
    <property type="match status" value="1"/>
</dbReference>
<proteinExistence type="predicted"/>
<feature type="domain" description="GAF" evidence="1">
    <location>
        <begin position="37"/>
        <end position="177"/>
    </location>
</feature>
<protein>
    <recommendedName>
        <fullName evidence="1">GAF domain-containing protein</fullName>
    </recommendedName>
</protein>